<dbReference type="SMART" id="SM00862">
    <property type="entry name" value="Trans_reg_C"/>
    <property type="match status" value="1"/>
</dbReference>
<dbReference type="SUPFAM" id="SSF52172">
    <property type="entry name" value="CheY-like"/>
    <property type="match status" value="1"/>
</dbReference>
<name>A0A7W4PJY0_9PROT</name>
<feature type="modified residue" description="4-aspartylphosphate" evidence="2">
    <location>
        <position position="54"/>
    </location>
</feature>
<dbReference type="PROSITE" id="PS51755">
    <property type="entry name" value="OMPR_PHOB"/>
    <property type="match status" value="1"/>
</dbReference>
<feature type="domain" description="OmpR/PhoB-type" evidence="5">
    <location>
        <begin position="129"/>
        <end position="226"/>
    </location>
</feature>
<protein>
    <submittedName>
        <fullName evidence="6">Response regulator transcription factor</fullName>
    </submittedName>
</protein>
<dbReference type="EMBL" id="JABEQP010000003">
    <property type="protein sequence ID" value="MBB2197291.1"/>
    <property type="molecule type" value="Genomic_DNA"/>
</dbReference>
<dbReference type="InterPro" id="IPR001789">
    <property type="entry name" value="Sig_transdc_resp-reg_receiver"/>
</dbReference>
<dbReference type="SMART" id="SM00448">
    <property type="entry name" value="REC"/>
    <property type="match status" value="1"/>
</dbReference>
<gene>
    <name evidence="6" type="ORF">HLH44_07430</name>
</gene>
<keyword evidence="1 3" id="KW-0238">DNA-binding</keyword>
<comment type="caution">
    <text evidence="6">The sequence shown here is derived from an EMBL/GenBank/DDBJ whole genome shotgun (WGS) entry which is preliminary data.</text>
</comment>
<dbReference type="Pfam" id="PF00486">
    <property type="entry name" value="Trans_reg_C"/>
    <property type="match status" value="1"/>
</dbReference>
<feature type="DNA-binding region" description="OmpR/PhoB-type" evidence="3">
    <location>
        <begin position="129"/>
        <end position="226"/>
    </location>
</feature>
<dbReference type="InterPro" id="IPR036388">
    <property type="entry name" value="WH-like_DNA-bd_sf"/>
</dbReference>
<dbReference type="InterPro" id="IPR011006">
    <property type="entry name" value="CheY-like_superfamily"/>
</dbReference>
<dbReference type="Gene3D" id="1.10.10.10">
    <property type="entry name" value="Winged helix-like DNA-binding domain superfamily/Winged helix DNA-binding domain"/>
    <property type="match status" value="1"/>
</dbReference>
<feature type="domain" description="Response regulatory" evidence="4">
    <location>
        <begin position="5"/>
        <end position="119"/>
    </location>
</feature>
<dbReference type="Gene3D" id="6.10.250.690">
    <property type="match status" value="1"/>
</dbReference>
<evidence type="ECO:0000313" key="7">
    <source>
        <dbReference type="Proteomes" id="UP000530320"/>
    </source>
</evidence>
<proteinExistence type="predicted"/>
<dbReference type="InterPro" id="IPR039420">
    <property type="entry name" value="WalR-like"/>
</dbReference>
<organism evidence="6 7">
    <name type="scientific">Gluconacetobacter dulcium</name>
    <dbReference type="NCBI Taxonomy" id="2729096"/>
    <lineage>
        <taxon>Bacteria</taxon>
        <taxon>Pseudomonadati</taxon>
        <taxon>Pseudomonadota</taxon>
        <taxon>Alphaproteobacteria</taxon>
        <taxon>Acetobacterales</taxon>
        <taxon>Acetobacteraceae</taxon>
        <taxon>Gluconacetobacter</taxon>
    </lineage>
</organism>
<dbReference type="RefSeq" id="WP_183008717.1">
    <property type="nucleotide sequence ID" value="NZ_JABEQP010000003.1"/>
</dbReference>
<dbReference type="GO" id="GO:0032993">
    <property type="term" value="C:protein-DNA complex"/>
    <property type="evidence" value="ECO:0007669"/>
    <property type="project" value="TreeGrafter"/>
</dbReference>
<dbReference type="PANTHER" id="PTHR48111">
    <property type="entry name" value="REGULATOR OF RPOS"/>
    <property type="match status" value="1"/>
</dbReference>
<dbReference type="Gene3D" id="3.40.50.2300">
    <property type="match status" value="1"/>
</dbReference>
<accession>A0A7W4PJY0</accession>
<evidence type="ECO:0000256" key="1">
    <source>
        <dbReference type="ARBA" id="ARBA00023125"/>
    </source>
</evidence>
<dbReference type="GO" id="GO:0006355">
    <property type="term" value="P:regulation of DNA-templated transcription"/>
    <property type="evidence" value="ECO:0007669"/>
    <property type="project" value="InterPro"/>
</dbReference>
<evidence type="ECO:0000256" key="2">
    <source>
        <dbReference type="PROSITE-ProRule" id="PRU00169"/>
    </source>
</evidence>
<dbReference type="GO" id="GO:0000976">
    <property type="term" value="F:transcription cis-regulatory region binding"/>
    <property type="evidence" value="ECO:0007669"/>
    <property type="project" value="TreeGrafter"/>
</dbReference>
<dbReference type="PANTHER" id="PTHR48111:SF50">
    <property type="entry name" value="KDP OPERON TRANSCRIPTIONAL REGULATORY PROTEIN KDPE"/>
    <property type="match status" value="1"/>
</dbReference>
<dbReference type="GO" id="GO:0005829">
    <property type="term" value="C:cytosol"/>
    <property type="evidence" value="ECO:0007669"/>
    <property type="project" value="TreeGrafter"/>
</dbReference>
<dbReference type="InterPro" id="IPR001867">
    <property type="entry name" value="OmpR/PhoB-type_DNA-bd"/>
</dbReference>
<dbReference type="Proteomes" id="UP000530320">
    <property type="component" value="Unassembled WGS sequence"/>
</dbReference>
<dbReference type="AlphaFoldDB" id="A0A7W4PJY0"/>
<keyword evidence="2" id="KW-0597">Phosphoprotein</keyword>
<dbReference type="PROSITE" id="PS50110">
    <property type="entry name" value="RESPONSE_REGULATORY"/>
    <property type="match status" value="1"/>
</dbReference>
<dbReference type="CDD" id="cd00383">
    <property type="entry name" value="trans_reg_C"/>
    <property type="match status" value="1"/>
</dbReference>
<dbReference type="GO" id="GO:0000156">
    <property type="term" value="F:phosphorelay response regulator activity"/>
    <property type="evidence" value="ECO:0007669"/>
    <property type="project" value="TreeGrafter"/>
</dbReference>
<evidence type="ECO:0000259" key="4">
    <source>
        <dbReference type="PROSITE" id="PS50110"/>
    </source>
</evidence>
<sequence length="245" mass="27441">MSDPCVLIVDDEPAIRRLLRTTLGSQSWRTIEAATGAAALRMATEEHPDIVLLDLGLPDLDGAEVLRRLRADRPDLPVVILSVRDDERGKVAALEAGADDYVTKPFSMAELIARMRNAMRHALQQQGTVPVFVSADLRVNLVRRQVFRGEEEIRLSPREWDILRMLVQYAGRVLTHQTIMGQLWGSSGDVQQLRVYIRQIRQKIENDPERPRHIVTETGVGYRLVQSQGCGSAQPGGWTVSTKNS</sequence>
<evidence type="ECO:0000313" key="6">
    <source>
        <dbReference type="EMBL" id="MBB2197291.1"/>
    </source>
</evidence>
<reference evidence="6 7" key="1">
    <citation type="submission" date="2020-04" db="EMBL/GenBank/DDBJ databases">
        <title>Description of novel Gluconacetobacter.</title>
        <authorList>
            <person name="Sombolestani A."/>
        </authorList>
    </citation>
    <scope>NUCLEOTIDE SEQUENCE [LARGE SCALE GENOMIC DNA]</scope>
    <source>
        <strain evidence="6 7">LMG 22058</strain>
    </source>
</reference>
<evidence type="ECO:0000256" key="3">
    <source>
        <dbReference type="PROSITE-ProRule" id="PRU01091"/>
    </source>
</evidence>
<dbReference type="Pfam" id="PF00072">
    <property type="entry name" value="Response_reg"/>
    <property type="match status" value="1"/>
</dbReference>
<evidence type="ECO:0000259" key="5">
    <source>
        <dbReference type="PROSITE" id="PS51755"/>
    </source>
</evidence>